<dbReference type="AlphaFoldDB" id="A0A077ZV12"/>
<evidence type="ECO:0000256" key="1">
    <source>
        <dbReference type="ARBA" id="ARBA00008315"/>
    </source>
</evidence>
<evidence type="ECO:0000313" key="3">
    <source>
        <dbReference type="EMBL" id="CDW72276.1"/>
    </source>
</evidence>
<feature type="region of interest" description="Disordered" evidence="2">
    <location>
        <begin position="343"/>
        <end position="365"/>
    </location>
</feature>
<proteinExistence type="inferred from homology"/>
<protein>
    <submittedName>
        <fullName evidence="3">Uncharacterized protein</fullName>
    </submittedName>
</protein>
<dbReference type="InParanoid" id="A0A077ZV12"/>
<feature type="compositionally biased region" description="Basic and acidic residues" evidence="2">
    <location>
        <begin position="103"/>
        <end position="114"/>
    </location>
</feature>
<dbReference type="OrthoDB" id="9986254at2759"/>
<gene>
    <name evidence="3" type="primary">Contig1233.g1353</name>
    <name evidence="3" type="ORF">STYLEM_1234</name>
</gene>
<feature type="compositionally biased region" description="Polar residues" evidence="2">
    <location>
        <begin position="260"/>
        <end position="273"/>
    </location>
</feature>
<evidence type="ECO:0000313" key="4">
    <source>
        <dbReference type="Proteomes" id="UP000039865"/>
    </source>
</evidence>
<comment type="similarity">
    <text evidence="1">Belongs to the CFAP97 family.</text>
</comment>
<dbReference type="InterPro" id="IPR029488">
    <property type="entry name" value="Hmw/CFAP97"/>
</dbReference>
<feature type="region of interest" description="Disordered" evidence="2">
    <location>
        <begin position="245"/>
        <end position="273"/>
    </location>
</feature>
<sequence length="415" mass="48252">MLIQAQEQKHLAQRLINLKSTVDNREPKKFQHLASVQSNEGSLATIKKKQFNSMVRQKQIDQENSLLLKKMLEIIQRKNQSFRDGDPQLALIQMTQQQQQQNTKDDQSIDDSKGSGEIMITSERKKLQNSQLQNEVSNMQNQTFFNGSLNYHHRKQEYEQIQKSNKVMLKHLKEIKPSIKRGDWQDHIKKYEHLKNQLQNNKTRHISPSQNNNNSVLLPILSQSKSIKGDAREILQERSFLQSSSTSQRFNLKKDDSNKQELNNQTNADNITNQRMDQYQSQSFKIDENHTTQDTQSVTFKLNKSAFGTESNQFTVNQTSQFANQLNTKNAQSANRIQSRLEKSAHQSKVNDYSNKRDSMTRSVPRPRGYFDNILKSPLLNFANYPESILRKYQRQLRHKQTDSSISSKLLLGSL</sequence>
<keyword evidence="4" id="KW-1185">Reference proteome</keyword>
<dbReference type="EMBL" id="CCKQ01001165">
    <property type="protein sequence ID" value="CDW72276.1"/>
    <property type="molecule type" value="Genomic_DNA"/>
</dbReference>
<feature type="region of interest" description="Disordered" evidence="2">
    <location>
        <begin position="95"/>
        <end position="114"/>
    </location>
</feature>
<dbReference type="Pfam" id="PF13879">
    <property type="entry name" value="Hmw_CFAP97"/>
    <property type="match status" value="1"/>
</dbReference>
<dbReference type="Proteomes" id="UP000039865">
    <property type="component" value="Unassembled WGS sequence"/>
</dbReference>
<reference evidence="3 4" key="1">
    <citation type="submission" date="2014-06" db="EMBL/GenBank/DDBJ databases">
        <authorList>
            <person name="Swart Estienne"/>
        </authorList>
    </citation>
    <scope>NUCLEOTIDE SEQUENCE [LARGE SCALE GENOMIC DNA]</scope>
    <source>
        <strain evidence="3 4">130c</strain>
    </source>
</reference>
<name>A0A077ZV12_STYLE</name>
<accession>A0A077ZV12</accession>
<organism evidence="3 4">
    <name type="scientific">Stylonychia lemnae</name>
    <name type="common">Ciliate</name>
    <dbReference type="NCBI Taxonomy" id="5949"/>
    <lineage>
        <taxon>Eukaryota</taxon>
        <taxon>Sar</taxon>
        <taxon>Alveolata</taxon>
        <taxon>Ciliophora</taxon>
        <taxon>Intramacronucleata</taxon>
        <taxon>Spirotrichea</taxon>
        <taxon>Stichotrichia</taxon>
        <taxon>Sporadotrichida</taxon>
        <taxon>Oxytrichidae</taxon>
        <taxon>Stylonychinae</taxon>
        <taxon>Stylonychia</taxon>
    </lineage>
</organism>
<evidence type="ECO:0000256" key="2">
    <source>
        <dbReference type="SAM" id="MobiDB-lite"/>
    </source>
</evidence>